<sequence>MSQIYHLEYSAPFNGQDATFGKSTATLPLPEQGGITELVLCPTDGHLGPGQTLEMKVTAAETESAIVIITAGNWPRSCNSAVQLELGGGYNELRKEYGSNGYGVPERSEVTLTFDAEGLLQVAAAKLNFSIDVSSNNSATDRHEHRVIVVPKPNLDDSTRLSQITVELNGVATTLN</sequence>
<reference evidence="1 2" key="1">
    <citation type="submission" date="2023-12" db="EMBL/GenBank/DDBJ databases">
        <title>Description of an unclassified Opitutus bacterium of Verrucomicrobiota.</title>
        <authorList>
            <person name="Zhang D.-F."/>
        </authorList>
    </citation>
    <scope>NUCLEOTIDE SEQUENCE [LARGE SCALE GENOMIC DNA]</scope>
    <source>
        <strain evidence="1 2">WL0086</strain>
    </source>
</reference>
<dbReference type="EMBL" id="CP139781">
    <property type="protein sequence ID" value="WRQ86169.1"/>
    <property type="molecule type" value="Genomic_DNA"/>
</dbReference>
<name>A0ABZ1C6L5_9BACT</name>
<gene>
    <name evidence="1" type="ORF">K1X11_015245</name>
</gene>
<evidence type="ECO:0000313" key="1">
    <source>
        <dbReference type="EMBL" id="WRQ86169.1"/>
    </source>
</evidence>
<dbReference type="RefSeq" id="WP_221031675.1">
    <property type="nucleotide sequence ID" value="NZ_CP139781.1"/>
</dbReference>
<organism evidence="1 2">
    <name type="scientific">Actomonas aquatica</name>
    <dbReference type="NCBI Taxonomy" id="2866162"/>
    <lineage>
        <taxon>Bacteria</taxon>
        <taxon>Pseudomonadati</taxon>
        <taxon>Verrucomicrobiota</taxon>
        <taxon>Opitutia</taxon>
        <taxon>Opitutales</taxon>
        <taxon>Opitutaceae</taxon>
        <taxon>Actomonas</taxon>
    </lineage>
</organism>
<dbReference type="Proteomes" id="UP000738431">
    <property type="component" value="Chromosome"/>
</dbReference>
<evidence type="ECO:0000313" key="2">
    <source>
        <dbReference type="Proteomes" id="UP000738431"/>
    </source>
</evidence>
<keyword evidence="2" id="KW-1185">Reference proteome</keyword>
<proteinExistence type="predicted"/>
<accession>A0ABZ1C6L5</accession>
<protein>
    <submittedName>
        <fullName evidence="1">Uncharacterized protein</fullName>
    </submittedName>
</protein>